<dbReference type="Proteomes" id="UP000178684">
    <property type="component" value="Unassembled WGS sequence"/>
</dbReference>
<dbReference type="AlphaFoldDB" id="A0A1F5X3D5"/>
<evidence type="ECO:0000256" key="2">
    <source>
        <dbReference type="ARBA" id="ARBA00022741"/>
    </source>
</evidence>
<dbReference type="Pfam" id="PF01078">
    <property type="entry name" value="Mg_chelatase"/>
    <property type="match status" value="1"/>
</dbReference>
<evidence type="ECO:0000256" key="3">
    <source>
        <dbReference type="ARBA" id="ARBA00022840"/>
    </source>
</evidence>
<evidence type="ECO:0000259" key="4">
    <source>
        <dbReference type="SMART" id="SM00382"/>
    </source>
</evidence>
<dbReference type="InterPro" id="IPR020568">
    <property type="entry name" value="Ribosomal_Su5_D2-typ_SF"/>
</dbReference>
<dbReference type="PANTHER" id="PTHR32039">
    <property type="entry name" value="MAGNESIUM-CHELATASE SUBUNIT CHLI"/>
    <property type="match status" value="1"/>
</dbReference>
<comment type="caution">
    <text evidence="5">The sequence shown here is derived from an EMBL/GenBank/DDBJ whole genome shotgun (WGS) entry which is preliminary data.</text>
</comment>
<dbReference type="InterPro" id="IPR027417">
    <property type="entry name" value="P-loop_NTPase"/>
</dbReference>
<gene>
    <name evidence="5" type="ORF">A3B18_03595</name>
</gene>
<dbReference type="SMART" id="SM00382">
    <property type="entry name" value="AAA"/>
    <property type="match status" value="1"/>
</dbReference>
<dbReference type="PRINTS" id="PR01657">
    <property type="entry name" value="MCMFAMILY"/>
</dbReference>
<dbReference type="PANTHER" id="PTHR32039:SF7">
    <property type="entry name" value="COMPETENCE PROTEIN COMM"/>
    <property type="match status" value="1"/>
</dbReference>
<dbReference type="GO" id="GO:0005524">
    <property type="term" value="F:ATP binding"/>
    <property type="evidence" value="ECO:0007669"/>
    <property type="project" value="UniProtKB-KW"/>
</dbReference>
<dbReference type="SUPFAM" id="SSF52540">
    <property type="entry name" value="P-loop containing nucleoside triphosphate hydrolases"/>
    <property type="match status" value="1"/>
</dbReference>
<dbReference type="InterPro" id="IPR003593">
    <property type="entry name" value="AAA+_ATPase"/>
</dbReference>
<dbReference type="InterPro" id="IPR004482">
    <property type="entry name" value="Mg_chelat-rel"/>
</dbReference>
<evidence type="ECO:0000313" key="6">
    <source>
        <dbReference type="Proteomes" id="UP000178684"/>
    </source>
</evidence>
<dbReference type="InterPro" id="IPR014721">
    <property type="entry name" value="Ribsml_uS5_D2-typ_fold_subgr"/>
</dbReference>
<organism evidence="5 6">
    <name type="scientific">Candidatus Giovannonibacteria bacterium RIFCSPLOWO2_01_FULL_46_13</name>
    <dbReference type="NCBI Taxonomy" id="1798352"/>
    <lineage>
        <taxon>Bacteria</taxon>
        <taxon>Candidatus Giovannoniibacteriota</taxon>
    </lineage>
</organism>
<accession>A0A1F5X3D5</accession>
<reference evidence="5 6" key="1">
    <citation type="journal article" date="2016" name="Nat. Commun.">
        <title>Thousands of microbial genomes shed light on interconnected biogeochemical processes in an aquifer system.</title>
        <authorList>
            <person name="Anantharaman K."/>
            <person name="Brown C.T."/>
            <person name="Hug L.A."/>
            <person name="Sharon I."/>
            <person name="Castelle C.J."/>
            <person name="Probst A.J."/>
            <person name="Thomas B.C."/>
            <person name="Singh A."/>
            <person name="Wilkins M.J."/>
            <person name="Karaoz U."/>
            <person name="Brodie E.L."/>
            <person name="Williams K.H."/>
            <person name="Hubbard S.S."/>
            <person name="Banfield J.F."/>
        </authorList>
    </citation>
    <scope>NUCLEOTIDE SEQUENCE [LARGE SCALE GENOMIC DNA]</scope>
</reference>
<dbReference type="InterPro" id="IPR001208">
    <property type="entry name" value="MCM_dom"/>
</dbReference>
<dbReference type="SUPFAM" id="SSF54211">
    <property type="entry name" value="Ribosomal protein S5 domain 2-like"/>
    <property type="match status" value="1"/>
</dbReference>
<protein>
    <submittedName>
        <fullName evidence="5">Magnesium chelatase</fullName>
    </submittedName>
</protein>
<feature type="domain" description="AAA+ ATPase" evidence="4">
    <location>
        <begin position="213"/>
        <end position="392"/>
    </location>
</feature>
<dbReference type="InterPro" id="IPR045006">
    <property type="entry name" value="CHLI-like"/>
</dbReference>
<evidence type="ECO:0000256" key="1">
    <source>
        <dbReference type="ARBA" id="ARBA00006354"/>
    </source>
</evidence>
<dbReference type="InterPro" id="IPR025158">
    <property type="entry name" value="Mg_chelat-rel_C"/>
</dbReference>
<dbReference type="EMBL" id="MFIE01000019">
    <property type="protein sequence ID" value="OGF82402.1"/>
    <property type="molecule type" value="Genomic_DNA"/>
</dbReference>
<dbReference type="Gene3D" id="3.40.50.300">
    <property type="entry name" value="P-loop containing nucleotide triphosphate hydrolases"/>
    <property type="match status" value="1"/>
</dbReference>
<proteinExistence type="inferred from homology"/>
<dbReference type="GO" id="GO:0003677">
    <property type="term" value="F:DNA binding"/>
    <property type="evidence" value="ECO:0007669"/>
    <property type="project" value="InterPro"/>
</dbReference>
<sequence>MGSVKTHSAEILGLGGEIIDVEVDLAPGLFHFSIVGLADKAVDESKERVSSAIKNSGLRHPQKKNQRVVVSLAPADLKKEGPLFDLAIAIGYLMASKQLEFNPDKKLFLGELALDGTLRKIKGALSLAMSAREAGFKEIILPEENAPEASLVEGVQVYGAKNLVEVLKHLKGEERIPAHERIHIENEIAYPLDFGEIKGQEIAKRGLALAAAGGHHVLMVGPPGTGKTMLAKSLPSILPPMDFDEILEVTKIHSVSGNLRKPYLAERPFRNPHHTASYVALVGGGQTPRPGEITLAHRGVLFLDEFPEFERRVLESLRQPLEDGDITVSRAKGTITFPARSLMVFAMNPCPCGNFGSDKKACLCSTQTLYRYQRKVSGPIADRIDIWLEVPHFEHEKMSEKSTKESAGIREKVERARLIQKERKILNSEMRPKDLEEFAPLSSDAQNILHEAAKKLDLSARAYHRIIKLARTIADFEGERDIKKEHLLEALQYRPRKNFFVYET</sequence>
<evidence type="ECO:0000313" key="5">
    <source>
        <dbReference type="EMBL" id="OGF82402.1"/>
    </source>
</evidence>
<dbReference type="Pfam" id="PF13541">
    <property type="entry name" value="ChlI"/>
    <property type="match status" value="1"/>
</dbReference>
<name>A0A1F5X3D5_9BACT</name>
<keyword evidence="2" id="KW-0547">Nucleotide-binding</keyword>
<dbReference type="Pfam" id="PF13335">
    <property type="entry name" value="Mg_chelatase_C"/>
    <property type="match status" value="1"/>
</dbReference>
<dbReference type="NCBIfam" id="TIGR00368">
    <property type="entry name" value="YifB family Mg chelatase-like AAA ATPase"/>
    <property type="match status" value="1"/>
</dbReference>
<keyword evidence="3" id="KW-0067">ATP-binding</keyword>
<dbReference type="Gene3D" id="3.30.230.10">
    <property type="match status" value="1"/>
</dbReference>
<comment type="similarity">
    <text evidence="1">Belongs to the Mg-chelatase subunits D/I family. ComM subfamily.</text>
</comment>
<dbReference type="InterPro" id="IPR000523">
    <property type="entry name" value="Mg_chelatse_chII-like_cat_dom"/>
</dbReference>